<gene>
    <name evidence="1" type="ORF">CLAN_0340</name>
</gene>
<name>A0A1X9SLK9_9BACT</name>
<dbReference type="KEGG" id="clx:CLAN_0340"/>
<dbReference type="RefSeq" id="WP_096023926.1">
    <property type="nucleotide sequence ID" value="NZ_CP015578.1"/>
</dbReference>
<sequence length="259" mass="30547">MQNINYLDITSKLPKLGAKKLYFSLDISAYDGVRLLILQKLFLIDGLRKRYLKDRDIALLIKINSYFLQINTLINSFDFIFDKLIVAKFNKLLGKILPLLGNIESFKKDKNHKFKELLNDIERYFDSGFESFCFELEIFLYDTHSFYCASNSLISHSASYAIRKKIVNLRQNIRAKSALKSNLLQELLILTNIFLELFKLDKFDSKLSKITNLYIKYKNINEKNIKKSLKKELNKKLKKFDKKLSKQSKKLKSHYQKDN</sequence>
<evidence type="ECO:0000313" key="1">
    <source>
        <dbReference type="EMBL" id="ARQ97099.1"/>
    </source>
</evidence>
<proteinExistence type="predicted"/>
<protein>
    <submittedName>
        <fullName evidence="1">Uncharacterized protein</fullName>
    </submittedName>
</protein>
<evidence type="ECO:0000313" key="2">
    <source>
        <dbReference type="Proteomes" id="UP000202031"/>
    </source>
</evidence>
<reference evidence="2" key="2">
    <citation type="journal article" date="2017" name="Genome Biol. Evol.">
        <title>Comparative genomic analysis identifies a Campylobacter clade deficient in selenium metabolism.</title>
        <authorList>
            <person name="Miller W.G."/>
            <person name="Yee E."/>
            <person name="Lopes B.S."/>
            <person name="Chapman M.H."/>
            <person name="Huynh S."/>
            <person name="Bono J.L."/>
            <person name="Parker C.T."/>
            <person name="Strachan N.J.C."/>
            <person name="Forbes K.J."/>
        </authorList>
    </citation>
    <scope>NUCLEOTIDE SEQUENCE [LARGE SCALE GENOMIC DNA]</scope>
    <source>
        <strain evidence="2">NCTC 13004</strain>
    </source>
</reference>
<dbReference type="Proteomes" id="UP000202031">
    <property type="component" value="Chromosome"/>
</dbReference>
<organism evidence="1 2">
    <name type="scientific">Campylobacter lanienae NCTC 13004</name>
    <dbReference type="NCBI Taxonomy" id="1031753"/>
    <lineage>
        <taxon>Bacteria</taxon>
        <taxon>Pseudomonadati</taxon>
        <taxon>Campylobacterota</taxon>
        <taxon>Epsilonproteobacteria</taxon>
        <taxon>Campylobacterales</taxon>
        <taxon>Campylobacteraceae</taxon>
        <taxon>Campylobacter</taxon>
    </lineage>
</organism>
<dbReference type="AlphaFoldDB" id="A0A1X9SLK9"/>
<dbReference type="EMBL" id="CP015578">
    <property type="protein sequence ID" value="ARQ97099.1"/>
    <property type="molecule type" value="Genomic_DNA"/>
</dbReference>
<dbReference type="GeneID" id="46920814"/>
<reference evidence="2" key="1">
    <citation type="journal article" date="2017" name="Genome Biol. Evol.">
        <title>Comparative Genomic Analysis Identifies a Campylobacter Clade Deficient in Selenium Metabolism.</title>
        <authorList>
            <person name="Miller W.G."/>
            <person name="Yee E."/>
            <person name="Lopes B.S."/>
            <person name="Chapman M.H."/>
            <person name="Huynh S."/>
            <person name="Bono J.L."/>
            <person name="Parker C.T."/>
            <person name="Strachan N.J.C."/>
            <person name="Forbes K.J."/>
        </authorList>
    </citation>
    <scope>NUCLEOTIDE SEQUENCE [LARGE SCALE GENOMIC DNA]</scope>
    <source>
        <strain evidence="2">NCTC 13004</strain>
    </source>
</reference>
<accession>A0A1X9SLK9</accession>